<evidence type="ECO:0000259" key="1">
    <source>
        <dbReference type="Pfam" id="PF12146"/>
    </source>
</evidence>
<dbReference type="Gene3D" id="3.40.50.1820">
    <property type="entry name" value="alpha/beta hydrolase"/>
    <property type="match status" value="1"/>
</dbReference>
<dbReference type="Proteomes" id="UP000243719">
    <property type="component" value="Unassembled WGS sequence"/>
</dbReference>
<dbReference type="SUPFAM" id="SSF53474">
    <property type="entry name" value="alpha/beta-Hydrolases"/>
    <property type="match status" value="1"/>
</dbReference>
<dbReference type="STRING" id="1770053.SAMN05216551_10289"/>
<dbReference type="Pfam" id="PF12146">
    <property type="entry name" value="Hydrolase_4"/>
    <property type="match status" value="1"/>
</dbReference>
<dbReference type="InterPro" id="IPR029058">
    <property type="entry name" value="AB_hydrolase_fold"/>
</dbReference>
<dbReference type="OrthoDB" id="9809549at2"/>
<dbReference type="GO" id="GO:0052689">
    <property type="term" value="F:carboxylic ester hydrolase activity"/>
    <property type="evidence" value="ECO:0007669"/>
    <property type="project" value="TreeGrafter"/>
</dbReference>
<dbReference type="PANTHER" id="PTHR43265">
    <property type="entry name" value="ESTERASE ESTD"/>
    <property type="match status" value="1"/>
</dbReference>
<feature type="domain" description="Serine aminopeptidase S33" evidence="1">
    <location>
        <begin position="50"/>
        <end position="149"/>
    </location>
</feature>
<dbReference type="EMBL" id="FNLO01000002">
    <property type="protein sequence ID" value="SDV46905.1"/>
    <property type="molecule type" value="Genomic_DNA"/>
</dbReference>
<evidence type="ECO:0000313" key="3">
    <source>
        <dbReference type="Proteomes" id="UP000243719"/>
    </source>
</evidence>
<reference evidence="3" key="1">
    <citation type="submission" date="2016-09" db="EMBL/GenBank/DDBJ databases">
        <authorList>
            <person name="Varghese N."/>
            <person name="Submissions S."/>
        </authorList>
    </citation>
    <scope>NUCLEOTIDE SEQUENCE [LARGE SCALE GENOMIC DNA]</scope>
    <source>
        <strain evidence="3">JS23</strain>
    </source>
</reference>
<dbReference type="AlphaFoldDB" id="A0A1H2PKC4"/>
<organism evidence="2 3">
    <name type="scientific">Chitinasiproducens palmae</name>
    <dbReference type="NCBI Taxonomy" id="1770053"/>
    <lineage>
        <taxon>Bacteria</taxon>
        <taxon>Pseudomonadati</taxon>
        <taxon>Pseudomonadota</taxon>
        <taxon>Betaproteobacteria</taxon>
        <taxon>Burkholderiales</taxon>
        <taxon>Burkholderiaceae</taxon>
        <taxon>Chitinasiproducens</taxon>
    </lineage>
</organism>
<evidence type="ECO:0000313" key="2">
    <source>
        <dbReference type="EMBL" id="SDV46905.1"/>
    </source>
</evidence>
<accession>A0A1H2PKC4</accession>
<protein>
    <recommendedName>
        <fullName evidence="1">Serine aminopeptidase S33 domain-containing protein</fullName>
    </recommendedName>
</protein>
<keyword evidence="3" id="KW-1185">Reference proteome</keyword>
<gene>
    <name evidence="2" type="ORF">SAMN05216551_10289</name>
</gene>
<dbReference type="InterPro" id="IPR022742">
    <property type="entry name" value="Hydrolase_4"/>
</dbReference>
<dbReference type="RefSeq" id="WP_091904793.1">
    <property type="nucleotide sequence ID" value="NZ_FNLO01000002.1"/>
</dbReference>
<proteinExistence type="predicted"/>
<dbReference type="InterPro" id="IPR053145">
    <property type="entry name" value="AB_hydrolase_Est10"/>
</dbReference>
<dbReference type="PANTHER" id="PTHR43265:SF1">
    <property type="entry name" value="ESTERASE ESTD"/>
    <property type="match status" value="1"/>
</dbReference>
<name>A0A1H2PKC4_9BURK</name>
<sequence length="303" mass="31144">MFTTEIAAPGPDGWLRGTLLAPKGGGAPVVLMLPGSGPVDRDGNSPSGIHAGPLRLLAQELAARGVASVRVDKRGMFGSAGAVPDPNDVTIGDYAADVHAWIDVIRQRLGMSGVWLLGHSEGGLVALAAAASDAASINGLILVATAGRPVGTLLREQLHRALDDSDLLAQALCALAHLETGRHLDTAGLHPALLPLFAPSVQGFLIDEMTLDPVALVASVARPVLVVQGDQDLQVGLDDARLLANAGPHTQCVVLPDTNHVLKQVGSDQRAANLATYADPSLPLGPRIGPAIVAFITNVAGDR</sequence>